<keyword evidence="4" id="KW-0456">Lyase</keyword>
<proteinExistence type="inferred from homology"/>
<dbReference type="Pfam" id="PF04828">
    <property type="entry name" value="GFA"/>
    <property type="match status" value="1"/>
</dbReference>
<dbReference type="GO" id="GO:0016846">
    <property type="term" value="F:carbon-sulfur lyase activity"/>
    <property type="evidence" value="ECO:0007669"/>
    <property type="project" value="InterPro"/>
</dbReference>
<evidence type="ECO:0000256" key="2">
    <source>
        <dbReference type="ARBA" id="ARBA00022723"/>
    </source>
</evidence>
<dbReference type="PROSITE" id="PS51891">
    <property type="entry name" value="CENP_V_GFA"/>
    <property type="match status" value="1"/>
</dbReference>
<dbReference type="OrthoDB" id="5290969at2759"/>
<accession>A0A1W2TQD7</accession>
<sequence>MATTDPPPPSPPPPPLPPQTLTVRCQCGRVTFPTPTAAPLAVYHCHCTECQRQSGSAFGTSAIFPAAGLFPLAAELAARVSRYTRATDKGATMDCYFCTACGSRLFHRVVGADGAPRPTVSVKGGCVVERGGLDWSAGRHIYVRSAVIEIPDAWDAYETVPPELL</sequence>
<dbReference type="InterPro" id="IPR011057">
    <property type="entry name" value="Mss4-like_sf"/>
</dbReference>
<dbReference type="SUPFAM" id="SSF51316">
    <property type="entry name" value="Mss4-like"/>
    <property type="match status" value="1"/>
</dbReference>
<dbReference type="EMBL" id="DF977493">
    <property type="protein sequence ID" value="GAP90630.1"/>
    <property type="molecule type" value="Genomic_DNA"/>
</dbReference>
<evidence type="ECO:0000256" key="3">
    <source>
        <dbReference type="ARBA" id="ARBA00022833"/>
    </source>
</evidence>
<comment type="similarity">
    <text evidence="1">Belongs to the Gfa family.</text>
</comment>
<dbReference type="Gene3D" id="3.90.1590.10">
    <property type="entry name" value="glutathione-dependent formaldehyde- activating enzyme (gfa)"/>
    <property type="match status" value="1"/>
</dbReference>
<keyword evidence="3" id="KW-0862">Zinc</keyword>
<keyword evidence="7" id="KW-1185">Reference proteome</keyword>
<dbReference type="GO" id="GO:0046872">
    <property type="term" value="F:metal ion binding"/>
    <property type="evidence" value="ECO:0007669"/>
    <property type="project" value="UniProtKB-KW"/>
</dbReference>
<evidence type="ECO:0000313" key="6">
    <source>
        <dbReference type="EMBL" id="GAP90630.1"/>
    </source>
</evidence>
<dbReference type="AlphaFoldDB" id="A0A1W2TQD7"/>
<organism evidence="6">
    <name type="scientific">Rosellinia necatrix</name>
    <name type="common">White root-rot fungus</name>
    <dbReference type="NCBI Taxonomy" id="77044"/>
    <lineage>
        <taxon>Eukaryota</taxon>
        <taxon>Fungi</taxon>
        <taxon>Dikarya</taxon>
        <taxon>Ascomycota</taxon>
        <taxon>Pezizomycotina</taxon>
        <taxon>Sordariomycetes</taxon>
        <taxon>Xylariomycetidae</taxon>
        <taxon>Xylariales</taxon>
        <taxon>Xylariaceae</taxon>
        <taxon>Rosellinia</taxon>
    </lineage>
</organism>
<dbReference type="InterPro" id="IPR006913">
    <property type="entry name" value="CENP-V/GFA"/>
</dbReference>
<evidence type="ECO:0000256" key="4">
    <source>
        <dbReference type="ARBA" id="ARBA00023239"/>
    </source>
</evidence>
<name>A0A1W2TQD7_ROSNE</name>
<keyword evidence="2" id="KW-0479">Metal-binding</keyword>
<evidence type="ECO:0000256" key="1">
    <source>
        <dbReference type="ARBA" id="ARBA00005495"/>
    </source>
</evidence>
<dbReference type="PANTHER" id="PTHR33337:SF3">
    <property type="entry name" value="CENP-V_GFA DOMAIN-CONTAINING PROTEIN"/>
    <property type="match status" value="1"/>
</dbReference>
<dbReference type="Proteomes" id="UP000054516">
    <property type="component" value="Unassembled WGS sequence"/>
</dbReference>
<gene>
    <name evidence="6" type="ORF">SAMD00023353_4800550</name>
</gene>
<reference evidence="6" key="1">
    <citation type="submission" date="2016-03" db="EMBL/GenBank/DDBJ databases">
        <title>Draft genome sequence of Rosellinia necatrix.</title>
        <authorList>
            <person name="Kanematsu S."/>
        </authorList>
    </citation>
    <scope>NUCLEOTIDE SEQUENCE [LARGE SCALE GENOMIC DNA]</scope>
    <source>
        <strain evidence="6">W97</strain>
    </source>
</reference>
<evidence type="ECO:0000313" key="7">
    <source>
        <dbReference type="Proteomes" id="UP000054516"/>
    </source>
</evidence>
<evidence type="ECO:0000259" key="5">
    <source>
        <dbReference type="PROSITE" id="PS51891"/>
    </source>
</evidence>
<protein>
    <submittedName>
        <fullName evidence="6">Putative glutathione-dependent formaldehyde-activating enzyme</fullName>
    </submittedName>
</protein>
<dbReference type="OMA" id="HIWCKEA"/>
<feature type="domain" description="CENP-V/GFA" evidence="5">
    <location>
        <begin position="21"/>
        <end position="136"/>
    </location>
</feature>
<dbReference type="PANTHER" id="PTHR33337">
    <property type="entry name" value="GFA DOMAIN-CONTAINING PROTEIN"/>
    <property type="match status" value="1"/>
</dbReference>